<dbReference type="GO" id="GO:1901907">
    <property type="term" value="P:diadenosine pentaphosphate catabolic process"/>
    <property type="evidence" value="ECO:0007669"/>
    <property type="project" value="TreeGrafter"/>
</dbReference>
<evidence type="ECO:0000256" key="1">
    <source>
        <dbReference type="ARBA" id="ARBA00001946"/>
    </source>
</evidence>
<dbReference type="GO" id="GO:1901909">
    <property type="term" value="P:diadenosine hexaphosphate catabolic process"/>
    <property type="evidence" value="ECO:0007669"/>
    <property type="project" value="TreeGrafter"/>
</dbReference>
<feature type="compositionally biased region" description="Acidic residues" evidence="5">
    <location>
        <begin position="1"/>
        <end position="21"/>
    </location>
</feature>
<dbReference type="InterPro" id="IPR015797">
    <property type="entry name" value="NUDIX_hydrolase-like_dom_sf"/>
</dbReference>
<dbReference type="GO" id="GO:0000298">
    <property type="term" value="F:endopolyphosphatase activity"/>
    <property type="evidence" value="ECO:0007669"/>
    <property type="project" value="TreeGrafter"/>
</dbReference>
<dbReference type="GO" id="GO:0034431">
    <property type="term" value="F:bis(5'-adenosyl)-hexaphosphatase activity"/>
    <property type="evidence" value="ECO:0007669"/>
    <property type="project" value="TreeGrafter"/>
</dbReference>
<dbReference type="GO" id="GO:0046872">
    <property type="term" value="F:metal ion binding"/>
    <property type="evidence" value="ECO:0007669"/>
    <property type="project" value="UniProtKB-KW"/>
</dbReference>
<dbReference type="PROSITE" id="PS51462">
    <property type="entry name" value="NUDIX"/>
    <property type="match status" value="1"/>
</dbReference>
<dbReference type="CDD" id="cd04666">
    <property type="entry name" value="NUDIX_DIPP2_like_Nudt4"/>
    <property type="match status" value="1"/>
</dbReference>
<dbReference type="InterPro" id="IPR047198">
    <property type="entry name" value="DDP-like_NUDIX"/>
</dbReference>
<keyword evidence="2" id="KW-0479">Metal-binding</keyword>
<name>A0A2T4Z2F8_9HYPH</name>
<evidence type="ECO:0000256" key="2">
    <source>
        <dbReference type="ARBA" id="ARBA00022723"/>
    </source>
</evidence>
<dbReference type="SUPFAM" id="SSF55811">
    <property type="entry name" value="Nudix"/>
    <property type="match status" value="1"/>
</dbReference>
<organism evidence="7 8">
    <name type="scientific">Phreatobacter oligotrophus</name>
    <dbReference type="NCBI Taxonomy" id="1122261"/>
    <lineage>
        <taxon>Bacteria</taxon>
        <taxon>Pseudomonadati</taxon>
        <taxon>Pseudomonadota</taxon>
        <taxon>Alphaproteobacteria</taxon>
        <taxon>Hyphomicrobiales</taxon>
        <taxon>Phreatobacteraceae</taxon>
        <taxon>Phreatobacter</taxon>
    </lineage>
</organism>
<gene>
    <name evidence="7" type="ORF">C8P69_105116</name>
</gene>
<keyword evidence="8" id="KW-1185">Reference proteome</keyword>
<evidence type="ECO:0000256" key="3">
    <source>
        <dbReference type="ARBA" id="ARBA00022801"/>
    </source>
</evidence>
<evidence type="ECO:0000256" key="4">
    <source>
        <dbReference type="ARBA" id="ARBA00022842"/>
    </source>
</evidence>
<keyword evidence="4" id="KW-0460">Magnesium</keyword>
<comment type="caution">
    <text evidence="7">The sequence shown here is derived from an EMBL/GenBank/DDBJ whole genome shotgun (WGS) entry which is preliminary data.</text>
</comment>
<dbReference type="GO" id="GO:0005737">
    <property type="term" value="C:cytoplasm"/>
    <property type="evidence" value="ECO:0007669"/>
    <property type="project" value="TreeGrafter"/>
</dbReference>
<dbReference type="RefSeq" id="WP_337957415.1">
    <property type="nucleotide sequence ID" value="NZ_JAIESU010000032.1"/>
</dbReference>
<evidence type="ECO:0000313" key="7">
    <source>
        <dbReference type="EMBL" id="PTM54966.1"/>
    </source>
</evidence>
<keyword evidence="3" id="KW-0378">Hydrolase</keyword>
<proteinExistence type="predicted"/>
<dbReference type="Proteomes" id="UP000241808">
    <property type="component" value="Unassembled WGS sequence"/>
</dbReference>
<feature type="domain" description="Nudix hydrolase" evidence="6">
    <location>
        <begin position="26"/>
        <end position="159"/>
    </location>
</feature>
<dbReference type="GO" id="GO:0034432">
    <property type="term" value="F:bis(5'-adenosyl)-pentaphosphatase activity"/>
    <property type="evidence" value="ECO:0007669"/>
    <property type="project" value="TreeGrafter"/>
</dbReference>
<dbReference type="PANTHER" id="PTHR12629:SF0">
    <property type="entry name" value="DIPHOSPHOINOSITOL-POLYPHOSPHATE DIPHOSPHATASE"/>
    <property type="match status" value="1"/>
</dbReference>
<protein>
    <submittedName>
        <fullName evidence="7">8-oxo-dGTP pyrophosphatase MutT (NUDIX family)</fullName>
    </submittedName>
</protein>
<dbReference type="Gene3D" id="3.90.79.10">
    <property type="entry name" value="Nucleoside Triphosphate Pyrophosphohydrolase"/>
    <property type="match status" value="1"/>
</dbReference>
<dbReference type="InterPro" id="IPR000086">
    <property type="entry name" value="NUDIX_hydrolase_dom"/>
</dbReference>
<dbReference type="PANTHER" id="PTHR12629">
    <property type="entry name" value="DIPHOSPHOINOSITOL POLYPHOSPHATE PHOSPHOHYDROLASE"/>
    <property type="match status" value="1"/>
</dbReference>
<dbReference type="GO" id="GO:0008486">
    <property type="term" value="F:diphosphoinositol-polyphosphate diphosphatase activity"/>
    <property type="evidence" value="ECO:0007669"/>
    <property type="project" value="TreeGrafter"/>
</dbReference>
<feature type="region of interest" description="Disordered" evidence="5">
    <location>
        <begin position="1"/>
        <end position="22"/>
    </location>
</feature>
<accession>A0A2T4Z2F8</accession>
<dbReference type="GO" id="GO:1901911">
    <property type="term" value="P:adenosine 5'-(hexahydrogen pentaphosphate) catabolic process"/>
    <property type="evidence" value="ECO:0007669"/>
    <property type="project" value="TreeGrafter"/>
</dbReference>
<evidence type="ECO:0000313" key="8">
    <source>
        <dbReference type="Proteomes" id="UP000241808"/>
    </source>
</evidence>
<sequence>MAGPDNETEDIAAGDMLDDDGSGAGRKRLQFAALPYRLTPESGLEILLITSRTTRRWIIPKGWPMGNLPPRKVAATEAEEEAGVAGHVGRQPIGRYGYDKVLSNGTTVRCAVDVFALEVQKQRSSWPERKRRERRWVPALEAADMVGDAELAPIIRAFATHSATEQAAIDSGTITLA</sequence>
<evidence type="ECO:0000259" key="6">
    <source>
        <dbReference type="PROSITE" id="PS51462"/>
    </source>
</evidence>
<evidence type="ECO:0000256" key="5">
    <source>
        <dbReference type="SAM" id="MobiDB-lite"/>
    </source>
</evidence>
<dbReference type="AlphaFoldDB" id="A0A2T4Z2F8"/>
<dbReference type="EMBL" id="PZZL01000005">
    <property type="protein sequence ID" value="PTM54966.1"/>
    <property type="molecule type" value="Genomic_DNA"/>
</dbReference>
<reference evidence="7 8" key="1">
    <citation type="submission" date="2018-04" db="EMBL/GenBank/DDBJ databases">
        <title>Genomic Encyclopedia of Archaeal and Bacterial Type Strains, Phase II (KMG-II): from individual species to whole genera.</title>
        <authorList>
            <person name="Goeker M."/>
        </authorList>
    </citation>
    <scope>NUCLEOTIDE SEQUENCE [LARGE SCALE GENOMIC DNA]</scope>
    <source>
        <strain evidence="7 8">DSM 25521</strain>
    </source>
</reference>
<comment type="cofactor">
    <cofactor evidence="1">
        <name>Mg(2+)</name>
        <dbReference type="ChEBI" id="CHEBI:18420"/>
    </cofactor>
</comment>
<dbReference type="GO" id="GO:0071543">
    <property type="term" value="P:diphosphoinositol polyphosphate metabolic process"/>
    <property type="evidence" value="ECO:0007669"/>
    <property type="project" value="TreeGrafter"/>
</dbReference>